<dbReference type="AlphaFoldDB" id="A0A1L8V3L4"/>
<evidence type="ECO:0000313" key="5">
    <source>
        <dbReference type="Proteomes" id="UP000321175"/>
    </source>
</evidence>
<dbReference type="Proteomes" id="UP000321175">
    <property type="component" value="Unassembled WGS sequence"/>
</dbReference>
<organism evidence="3 4">
    <name type="scientific">Enterococcus mundtii</name>
    <dbReference type="NCBI Taxonomy" id="53346"/>
    <lineage>
        <taxon>Bacteria</taxon>
        <taxon>Bacillati</taxon>
        <taxon>Bacillota</taxon>
        <taxon>Bacilli</taxon>
        <taxon>Lactobacillales</taxon>
        <taxon>Enterococcaceae</taxon>
        <taxon>Enterococcus</taxon>
    </lineage>
</organism>
<reference evidence="3 4" key="1">
    <citation type="submission" date="2017-05" db="EMBL/GenBank/DDBJ databases">
        <title>The Genome Sequence of Enterococcus mundtii 6B1_DIV0119.</title>
        <authorList>
            <consortium name="The Broad Institute Genomics Platform"/>
            <consortium name="The Broad Institute Genomic Center for Infectious Diseases"/>
            <person name="Earl A."/>
            <person name="Manson A."/>
            <person name="Schwartman J."/>
            <person name="Gilmore M."/>
            <person name="Abouelleil A."/>
            <person name="Cao P."/>
            <person name="Chapman S."/>
            <person name="Cusick C."/>
            <person name="Shea T."/>
            <person name="Young S."/>
            <person name="Neafsey D."/>
            <person name="Nusbaum C."/>
            <person name="Birren B."/>
        </authorList>
    </citation>
    <scope>NUCLEOTIDE SEQUENCE [LARGE SCALE GENOMIC DNA]</scope>
    <source>
        <strain evidence="3 4">6B1_DIV0119</strain>
    </source>
</reference>
<feature type="region of interest" description="Disordered" evidence="1">
    <location>
        <begin position="27"/>
        <end position="54"/>
    </location>
</feature>
<evidence type="ECO:0000313" key="2">
    <source>
        <dbReference type="EMBL" id="GEL79556.1"/>
    </source>
</evidence>
<comment type="caution">
    <text evidence="3">The sequence shown here is derived from an EMBL/GenBank/DDBJ whole genome shotgun (WGS) entry which is preliminary data.</text>
</comment>
<keyword evidence="5" id="KW-1185">Reference proteome</keyword>
<reference evidence="2 5" key="2">
    <citation type="submission" date="2019-07" db="EMBL/GenBank/DDBJ databases">
        <title>Whole genome shotgun sequence of Enterococcus mundtii NBRC 100490.</title>
        <authorList>
            <person name="Hosoyama A."/>
            <person name="Uohara A."/>
            <person name="Ohji S."/>
            <person name="Ichikawa N."/>
        </authorList>
    </citation>
    <scope>NUCLEOTIDE SEQUENCE [LARGE SCALE GENOMIC DNA]</scope>
    <source>
        <strain evidence="2 5">NBRC 100490</strain>
    </source>
</reference>
<name>A0A1L8V3L4_ENTMU</name>
<protein>
    <submittedName>
        <fullName evidence="3">Uncharacterized protein</fullName>
    </submittedName>
</protein>
<dbReference type="Proteomes" id="UP000195024">
    <property type="component" value="Unassembled WGS sequence"/>
</dbReference>
<evidence type="ECO:0000313" key="4">
    <source>
        <dbReference type="Proteomes" id="UP000195024"/>
    </source>
</evidence>
<gene>
    <name evidence="3" type="ORF">A5802_000397</name>
    <name evidence="2" type="ORF">EMU01_07000</name>
</gene>
<dbReference type="EMBL" id="BJWA01000003">
    <property type="protein sequence ID" value="GEL79556.1"/>
    <property type="molecule type" value="Genomic_DNA"/>
</dbReference>
<dbReference type="GeneID" id="61001257"/>
<evidence type="ECO:0000256" key="1">
    <source>
        <dbReference type="SAM" id="MobiDB-lite"/>
    </source>
</evidence>
<sequence>MSDKPKEEVIAERLDEAKREREEITKEAIHKHEEEKPVEKESRKFTFTKKEDLL</sequence>
<accession>A0A1L8V3L4</accession>
<dbReference type="EMBL" id="NGMS01000001">
    <property type="protein sequence ID" value="OTP26680.1"/>
    <property type="molecule type" value="Genomic_DNA"/>
</dbReference>
<dbReference type="RefSeq" id="WP_169823209.1">
    <property type="nucleotide sequence ID" value="NZ_BJWA01000003.1"/>
</dbReference>
<evidence type="ECO:0000313" key="3">
    <source>
        <dbReference type="EMBL" id="OTP26680.1"/>
    </source>
</evidence>
<proteinExistence type="predicted"/>